<dbReference type="PANTHER" id="PTHR42736">
    <property type="entry name" value="PROTEIN-GLUTAMINE GAMMA-GLUTAMYLTRANSFERASE"/>
    <property type="match status" value="1"/>
</dbReference>
<keyword evidence="4" id="KW-1185">Reference proteome</keyword>
<feature type="transmembrane region" description="Helical" evidence="1">
    <location>
        <begin position="46"/>
        <end position="66"/>
    </location>
</feature>
<dbReference type="SUPFAM" id="SSF54001">
    <property type="entry name" value="Cysteine proteinases"/>
    <property type="match status" value="1"/>
</dbReference>
<feature type="transmembrane region" description="Helical" evidence="1">
    <location>
        <begin position="140"/>
        <end position="158"/>
    </location>
</feature>
<feature type="transmembrane region" description="Helical" evidence="1">
    <location>
        <begin position="170"/>
        <end position="188"/>
    </location>
</feature>
<dbReference type="Proteomes" id="UP001298424">
    <property type="component" value="Unassembled WGS sequence"/>
</dbReference>
<keyword evidence="1" id="KW-1133">Transmembrane helix</keyword>
<sequence>MNSYHLPGIRPAFLETQPALSTLLLALGALSVVSLPLLLQLPLSVGVLFGLLLAVRVALLLAGVRAVDNRLLLPLLGAIVAAVWKLLGSIIGLQGGIAFLLLVALLKSYEGKSRRDWQVLVLAMLFLTAGSVLFDQGPAAGLWMLLCLVVMALVLALLNEMPWRPALRQSLTGFLLALPLMLLLFVAMPRRESPLWQMPNPQNKAVTGLSDRMKPGSISDLVQSNEPAFTATFDQGYMPQRQQLYWRVLTLPAYENGAWQAVQGVADDAVPQEGKRIGYQMIVADERGMLPALDYPPPFEKRGFNRELGNVLRVPENSGVRRVRLEALPDSLLYQRLTRGEADFYRRLPSAASNPRTVALARKLAAASNGSVERYAQSVLEYFHRERFAYTLQPPQMPDADATDRFLFEHRRGFCEHYADAFVSLMRAAGIPARVVTGYQGGEYDAEGGFWQVRSKDAHAWAEVWLPERQAWRRYDPTAAVSADRIEQGVAAALPSGEAEGMIANTGRWSAWLDRSRFYWQQWVVNYDDNRQKSLFASLGLGRVGVFSILALLALGALPVLLPVWLWWRRSRRQDADPLRDGFALLKYRLLGADYPELAAVGPQELRRELARQNRLESSLKALIDDYIRLNYAAAGSPAAAVAQAWFRRARRLSKKYRLADG</sequence>
<protein>
    <submittedName>
        <fullName evidence="3">DUF3488 and transglutaminase-like domain-containing protein</fullName>
    </submittedName>
</protein>
<reference evidence="3 4" key="1">
    <citation type="submission" date="2022-02" db="EMBL/GenBank/DDBJ databases">
        <title>Genome sequence data of Kingella unionensis sp. nov. strain CICC 24913 (CCUG 75125).</title>
        <authorList>
            <person name="Xiao M."/>
        </authorList>
    </citation>
    <scope>NUCLEOTIDE SEQUENCE [LARGE SCALE GENOMIC DNA]</scope>
    <source>
        <strain evidence="3 4">CICC 24913</strain>
    </source>
</reference>
<dbReference type="InterPro" id="IPR038765">
    <property type="entry name" value="Papain-like_cys_pep_sf"/>
</dbReference>
<dbReference type="Gene3D" id="3.10.620.30">
    <property type="match status" value="1"/>
</dbReference>
<feature type="transmembrane region" description="Helical" evidence="1">
    <location>
        <begin position="72"/>
        <end position="105"/>
    </location>
</feature>
<proteinExistence type="predicted"/>
<comment type="caution">
    <text evidence="3">The sequence shown here is derived from an EMBL/GenBank/DDBJ whole genome shotgun (WGS) entry which is preliminary data.</text>
</comment>
<feature type="transmembrane region" description="Helical" evidence="1">
    <location>
        <begin position="117"/>
        <end position="134"/>
    </location>
</feature>
<evidence type="ECO:0000313" key="3">
    <source>
        <dbReference type="EMBL" id="MCG6503665.1"/>
    </source>
</evidence>
<dbReference type="SMART" id="SM00460">
    <property type="entry name" value="TGc"/>
    <property type="match status" value="1"/>
</dbReference>
<evidence type="ECO:0000313" key="4">
    <source>
        <dbReference type="Proteomes" id="UP001298424"/>
    </source>
</evidence>
<organism evidence="3 4">
    <name type="scientific">Kingella pumchi</name>
    <dbReference type="NCBI Taxonomy" id="2779506"/>
    <lineage>
        <taxon>Bacteria</taxon>
        <taxon>Pseudomonadati</taxon>
        <taxon>Pseudomonadota</taxon>
        <taxon>Betaproteobacteria</taxon>
        <taxon>Neisseriales</taxon>
        <taxon>Neisseriaceae</taxon>
        <taxon>Kingella</taxon>
    </lineage>
</organism>
<gene>
    <name evidence="3" type="ORF">MB824_04030</name>
</gene>
<dbReference type="InterPro" id="IPR002931">
    <property type="entry name" value="Transglutaminase-like"/>
</dbReference>
<accession>A0ABS9NM95</accession>
<evidence type="ECO:0000259" key="2">
    <source>
        <dbReference type="SMART" id="SM00460"/>
    </source>
</evidence>
<dbReference type="Pfam" id="PF01841">
    <property type="entry name" value="Transglut_core"/>
    <property type="match status" value="1"/>
</dbReference>
<feature type="transmembrane region" description="Helical" evidence="1">
    <location>
        <begin position="544"/>
        <end position="568"/>
    </location>
</feature>
<dbReference type="Pfam" id="PF11992">
    <property type="entry name" value="TgpA_N"/>
    <property type="match status" value="1"/>
</dbReference>
<keyword evidence="1" id="KW-0472">Membrane</keyword>
<keyword evidence="1" id="KW-0812">Transmembrane</keyword>
<feature type="domain" description="Transglutaminase-like" evidence="2">
    <location>
        <begin position="407"/>
        <end position="479"/>
    </location>
</feature>
<feature type="transmembrane region" description="Helical" evidence="1">
    <location>
        <begin position="20"/>
        <end position="39"/>
    </location>
</feature>
<dbReference type="InterPro" id="IPR052901">
    <property type="entry name" value="Bact_TGase-like"/>
</dbReference>
<dbReference type="EMBL" id="JAKOOW010000017">
    <property type="protein sequence ID" value="MCG6503665.1"/>
    <property type="molecule type" value="Genomic_DNA"/>
</dbReference>
<dbReference type="PANTHER" id="PTHR42736:SF1">
    <property type="entry name" value="PROTEIN-GLUTAMINE GAMMA-GLUTAMYLTRANSFERASE"/>
    <property type="match status" value="1"/>
</dbReference>
<dbReference type="InterPro" id="IPR021878">
    <property type="entry name" value="TgpA_N"/>
</dbReference>
<dbReference type="RefSeq" id="WP_238746188.1">
    <property type="nucleotide sequence ID" value="NZ_JAKOOW010000017.1"/>
</dbReference>
<evidence type="ECO:0000256" key="1">
    <source>
        <dbReference type="SAM" id="Phobius"/>
    </source>
</evidence>
<name>A0ABS9NM95_9NEIS</name>